<evidence type="ECO:0000256" key="1">
    <source>
        <dbReference type="SAM" id="MobiDB-lite"/>
    </source>
</evidence>
<name>A0AA35ZUV0_LACSI</name>
<gene>
    <name evidence="2" type="ORF">LSALG_LOCUS38025</name>
</gene>
<dbReference type="EMBL" id="OX465084">
    <property type="protein sequence ID" value="CAI9299310.1"/>
    <property type="molecule type" value="Genomic_DNA"/>
</dbReference>
<evidence type="ECO:0000313" key="3">
    <source>
        <dbReference type="Proteomes" id="UP001177003"/>
    </source>
</evidence>
<dbReference type="AlphaFoldDB" id="A0AA35ZUV0"/>
<dbReference type="Proteomes" id="UP001177003">
    <property type="component" value="Chromosome 8"/>
</dbReference>
<reference evidence="2" key="1">
    <citation type="submission" date="2023-04" db="EMBL/GenBank/DDBJ databases">
        <authorList>
            <person name="Vijverberg K."/>
            <person name="Xiong W."/>
            <person name="Schranz E."/>
        </authorList>
    </citation>
    <scope>NUCLEOTIDE SEQUENCE</scope>
</reference>
<accession>A0AA35ZUV0</accession>
<keyword evidence="3" id="KW-1185">Reference proteome</keyword>
<feature type="region of interest" description="Disordered" evidence="1">
    <location>
        <begin position="32"/>
        <end position="60"/>
    </location>
</feature>
<feature type="compositionally biased region" description="Basic and acidic residues" evidence="1">
    <location>
        <begin position="46"/>
        <end position="60"/>
    </location>
</feature>
<evidence type="ECO:0000313" key="2">
    <source>
        <dbReference type="EMBL" id="CAI9299310.1"/>
    </source>
</evidence>
<organism evidence="2 3">
    <name type="scientific">Lactuca saligna</name>
    <name type="common">Willowleaf lettuce</name>
    <dbReference type="NCBI Taxonomy" id="75948"/>
    <lineage>
        <taxon>Eukaryota</taxon>
        <taxon>Viridiplantae</taxon>
        <taxon>Streptophyta</taxon>
        <taxon>Embryophyta</taxon>
        <taxon>Tracheophyta</taxon>
        <taxon>Spermatophyta</taxon>
        <taxon>Magnoliopsida</taxon>
        <taxon>eudicotyledons</taxon>
        <taxon>Gunneridae</taxon>
        <taxon>Pentapetalae</taxon>
        <taxon>asterids</taxon>
        <taxon>campanulids</taxon>
        <taxon>Asterales</taxon>
        <taxon>Asteraceae</taxon>
        <taxon>Cichorioideae</taxon>
        <taxon>Cichorieae</taxon>
        <taxon>Lactucinae</taxon>
        <taxon>Lactuca</taxon>
    </lineage>
</organism>
<protein>
    <submittedName>
        <fullName evidence="2">Uncharacterized protein</fullName>
    </submittedName>
</protein>
<proteinExistence type="predicted"/>
<sequence length="96" mass="11179">MVKCYNKEVGLSKLVQKTGKAIVVFIRSMKKQTNRRKNQESLVRLRYHEKGEASTSDDPRGLNLRLIGREKYKRNQQMMWSGGLLIDRTKGITDPR</sequence>